<keyword evidence="5" id="KW-1185">Reference proteome</keyword>
<organism evidence="2 5">
    <name type="scientific">Medicago truncatula</name>
    <name type="common">Barrel medic</name>
    <name type="synonym">Medicago tribuloides</name>
    <dbReference type="NCBI Taxonomy" id="3880"/>
    <lineage>
        <taxon>Eukaryota</taxon>
        <taxon>Viridiplantae</taxon>
        <taxon>Streptophyta</taxon>
        <taxon>Embryophyta</taxon>
        <taxon>Tracheophyta</taxon>
        <taxon>Spermatophyta</taxon>
        <taxon>Magnoliopsida</taxon>
        <taxon>eudicotyledons</taxon>
        <taxon>Gunneridae</taxon>
        <taxon>Pentapetalae</taxon>
        <taxon>rosids</taxon>
        <taxon>fabids</taxon>
        <taxon>Fabales</taxon>
        <taxon>Fabaceae</taxon>
        <taxon>Papilionoideae</taxon>
        <taxon>50 kb inversion clade</taxon>
        <taxon>NPAAA clade</taxon>
        <taxon>Hologalegina</taxon>
        <taxon>IRL clade</taxon>
        <taxon>Trifolieae</taxon>
        <taxon>Medicago</taxon>
    </lineage>
</organism>
<keyword evidence="1 2" id="KW-0812">Transmembrane</keyword>
<keyword evidence="1" id="KW-0472">Membrane</keyword>
<dbReference type="EnsemblPlants" id="AES74434">
    <property type="protein sequence ID" value="AES74434"/>
    <property type="gene ID" value="MTR_6g005940"/>
</dbReference>
<reference evidence="2 5" key="1">
    <citation type="journal article" date="2011" name="Nature">
        <title>The Medicago genome provides insight into the evolution of rhizobial symbioses.</title>
        <authorList>
            <person name="Young N.D."/>
            <person name="Debelle F."/>
            <person name="Oldroyd G.E."/>
            <person name="Geurts R."/>
            <person name="Cannon S.B."/>
            <person name="Udvardi M.K."/>
            <person name="Benedito V.A."/>
            <person name="Mayer K.F."/>
            <person name="Gouzy J."/>
            <person name="Schoof H."/>
            <person name="Van de Peer Y."/>
            <person name="Proost S."/>
            <person name="Cook D.R."/>
            <person name="Meyers B.C."/>
            <person name="Spannagl M."/>
            <person name="Cheung F."/>
            <person name="De Mita S."/>
            <person name="Krishnakumar V."/>
            <person name="Gundlach H."/>
            <person name="Zhou S."/>
            <person name="Mudge J."/>
            <person name="Bharti A.K."/>
            <person name="Murray J.D."/>
            <person name="Naoumkina M.A."/>
            <person name="Rosen B."/>
            <person name="Silverstein K.A."/>
            <person name="Tang H."/>
            <person name="Rombauts S."/>
            <person name="Zhao P.X."/>
            <person name="Zhou P."/>
            <person name="Barbe V."/>
            <person name="Bardou P."/>
            <person name="Bechner M."/>
            <person name="Bellec A."/>
            <person name="Berger A."/>
            <person name="Berges H."/>
            <person name="Bidwell S."/>
            <person name="Bisseling T."/>
            <person name="Choisne N."/>
            <person name="Couloux A."/>
            <person name="Denny R."/>
            <person name="Deshpande S."/>
            <person name="Dai X."/>
            <person name="Doyle J.J."/>
            <person name="Dudez A.M."/>
            <person name="Farmer A.D."/>
            <person name="Fouteau S."/>
            <person name="Franken C."/>
            <person name="Gibelin C."/>
            <person name="Gish J."/>
            <person name="Goldstein S."/>
            <person name="Gonzalez A.J."/>
            <person name="Green P.J."/>
            <person name="Hallab A."/>
            <person name="Hartog M."/>
            <person name="Hua A."/>
            <person name="Humphray S.J."/>
            <person name="Jeong D.H."/>
            <person name="Jing Y."/>
            <person name="Jocker A."/>
            <person name="Kenton S.M."/>
            <person name="Kim D.J."/>
            <person name="Klee K."/>
            <person name="Lai H."/>
            <person name="Lang C."/>
            <person name="Lin S."/>
            <person name="Macmil S.L."/>
            <person name="Magdelenat G."/>
            <person name="Matthews L."/>
            <person name="McCorrison J."/>
            <person name="Monaghan E.L."/>
            <person name="Mun J.H."/>
            <person name="Najar F.Z."/>
            <person name="Nicholson C."/>
            <person name="Noirot C."/>
            <person name="O'Bleness M."/>
            <person name="Paule C.R."/>
            <person name="Poulain J."/>
            <person name="Prion F."/>
            <person name="Qin B."/>
            <person name="Qu C."/>
            <person name="Retzel E.F."/>
            <person name="Riddle C."/>
            <person name="Sallet E."/>
            <person name="Samain S."/>
            <person name="Samson N."/>
            <person name="Sanders I."/>
            <person name="Saurat O."/>
            <person name="Scarpelli C."/>
            <person name="Schiex T."/>
            <person name="Segurens B."/>
            <person name="Severin A.J."/>
            <person name="Sherrier D.J."/>
            <person name="Shi R."/>
            <person name="Sims S."/>
            <person name="Singer S.R."/>
            <person name="Sinharoy S."/>
            <person name="Sterck L."/>
            <person name="Viollet A."/>
            <person name="Wang B.B."/>
            <person name="Wang K."/>
            <person name="Wang M."/>
            <person name="Wang X."/>
            <person name="Warfsmann J."/>
            <person name="Weissenbach J."/>
            <person name="White D.D."/>
            <person name="White J.D."/>
            <person name="Wiley G.B."/>
            <person name="Wincker P."/>
            <person name="Xing Y."/>
            <person name="Yang L."/>
            <person name="Yao Z."/>
            <person name="Ying F."/>
            <person name="Zhai J."/>
            <person name="Zhou L."/>
            <person name="Zuber A."/>
            <person name="Denarie J."/>
            <person name="Dixon R.A."/>
            <person name="May G.D."/>
            <person name="Schwartz D.C."/>
            <person name="Rogers J."/>
            <person name="Quetier F."/>
            <person name="Town C.D."/>
            <person name="Roe B.A."/>
        </authorList>
    </citation>
    <scope>NUCLEOTIDE SEQUENCE [LARGE SCALE GENOMIC DNA]</scope>
    <source>
        <strain evidence="2">A17</strain>
        <strain evidence="4 5">cv. Jemalong A17</strain>
    </source>
</reference>
<evidence type="ECO:0000313" key="4">
    <source>
        <dbReference type="EnsemblPlants" id="AES74434"/>
    </source>
</evidence>
<name>G7KHM2_MEDTR</name>
<dbReference type="Proteomes" id="UP000265566">
    <property type="component" value="Chromosome 6"/>
</dbReference>
<sequence>MVRSYYSDPIQREPLQTHFPRHHHELKRTKPSSRITATIAQKEVLQNFFQNVLKHLGFVSSLVTATYIKPESSSSWFFFGLLSLTVHCYFVYLLISDFVNQEHRLNNSIKKRMYLTLSCCSLATSIQFFVISLDFGVLVIIAWVGSWTFLIPHTLLIELLVYVRNVFINIADTSTWLLYTIINAFLLVRGVIIPVRHNHGDSVAIIV</sequence>
<proteinExistence type="predicted"/>
<accession>G7KHM2</accession>
<evidence type="ECO:0000313" key="3">
    <source>
        <dbReference type="EMBL" id="RHN49763.1"/>
    </source>
</evidence>
<reference evidence="2 5" key="2">
    <citation type="journal article" date="2014" name="BMC Genomics">
        <title>An improved genome release (version Mt4.0) for the model legume Medicago truncatula.</title>
        <authorList>
            <person name="Tang H."/>
            <person name="Krishnakumar V."/>
            <person name="Bidwell S."/>
            <person name="Rosen B."/>
            <person name="Chan A."/>
            <person name="Zhou S."/>
            <person name="Gentzbittel L."/>
            <person name="Childs K.L."/>
            <person name="Yandell M."/>
            <person name="Gundlach H."/>
            <person name="Mayer K.F."/>
            <person name="Schwartz D.C."/>
            <person name="Town C.D."/>
        </authorList>
    </citation>
    <scope>GENOME REANNOTATION</scope>
    <source>
        <strain evidence="4 5">cv. Jemalong A17</strain>
    </source>
</reference>
<dbReference type="AlphaFoldDB" id="G7KHM2"/>
<protein>
    <submittedName>
        <fullName evidence="2">Transmembrane protein, putative</fullName>
    </submittedName>
</protein>
<keyword evidence="1" id="KW-1133">Transmembrane helix</keyword>
<dbReference type="EMBL" id="PSQE01000006">
    <property type="protein sequence ID" value="RHN49763.1"/>
    <property type="molecule type" value="Genomic_DNA"/>
</dbReference>
<feature type="transmembrane region" description="Helical" evidence="1">
    <location>
        <begin position="175"/>
        <end position="193"/>
    </location>
</feature>
<accession>A0A0C3VST6</accession>
<reference evidence="4" key="3">
    <citation type="submission" date="2015-04" db="UniProtKB">
        <authorList>
            <consortium name="EnsemblPlants"/>
        </authorList>
    </citation>
    <scope>IDENTIFICATION</scope>
    <source>
        <strain evidence="4">cv. Jemalong A17</strain>
    </source>
</reference>
<feature type="transmembrane region" description="Helical" evidence="1">
    <location>
        <begin position="137"/>
        <end position="163"/>
    </location>
</feature>
<evidence type="ECO:0000313" key="2">
    <source>
        <dbReference type="EMBL" id="AES74434.2"/>
    </source>
</evidence>
<feature type="transmembrane region" description="Helical" evidence="1">
    <location>
        <begin position="76"/>
        <end position="94"/>
    </location>
</feature>
<reference evidence="3" key="4">
    <citation type="journal article" date="2018" name="Nat. Plants">
        <title>Whole-genome landscape of Medicago truncatula symbiotic genes.</title>
        <authorList>
            <person name="Pecrix Y."/>
            <person name="Gamas P."/>
            <person name="Carrere S."/>
        </authorList>
    </citation>
    <scope>NUCLEOTIDE SEQUENCE</scope>
    <source>
        <tissue evidence="3">Leaves</tissue>
    </source>
</reference>
<dbReference type="HOGENOM" id="CLU_1328114_0_0_1"/>
<evidence type="ECO:0000313" key="5">
    <source>
        <dbReference type="Proteomes" id="UP000002051"/>
    </source>
</evidence>
<dbReference type="Gramene" id="rna33971">
    <property type="protein sequence ID" value="RHN49763.1"/>
    <property type="gene ID" value="gene33971"/>
</dbReference>
<dbReference type="Proteomes" id="UP000002051">
    <property type="component" value="Chromosome 6"/>
</dbReference>
<dbReference type="EMBL" id="CM001222">
    <property type="protein sequence ID" value="AES74434.2"/>
    <property type="molecule type" value="Genomic_DNA"/>
</dbReference>
<gene>
    <name evidence="2" type="ordered locus">MTR_6g005940</name>
    <name evidence="3" type="ORF">MtrunA17_Chr6g0450061</name>
</gene>
<evidence type="ECO:0000256" key="1">
    <source>
        <dbReference type="SAM" id="Phobius"/>
    </source>
</evidence>
<feature type="transmembrane region" description="Helical" evidence="1">
    <location>
        <begin position="114"/>
        <end position="131"/>
    </location>
</feature>
<dbReference type="PaxDb" id="3880-AES74434"/>